<dbReference type="Proteomes" id="UP000594873">
    <property type="component" value="Chromosome"/>
</dbReference>
<protein>
    <submittedName>
        <fullName evidence="1">YbhB/YbcL family Raf kinase inhibitor-like protein</fullName>
    </submittedName>
</protein>
<dbReference type="PANTHER" id="PTHR30289:SF1">
    <property type="entry name" value="PEBP (PHOSPHATIDYLETHANOLAMINE-BINDING PROTEIN) FAMILY PROTEIN"/>
    <property type="match status" value="1"/>
</dbReference>
<dbReference type="KEGG" id="sflv:IC614_09070"/>
<dbReference type="Pfam" id="PF01161">
    <property type="entry name" value="PBP"/>
    <property type="match status" value="1"/>
</dbReference>
<evidence type="ECO:0000313" key="2">
    <source>
        <dbReference type="Proteomes" id="UP000594873"/>
    </source>
</evidence>
<dbReference type="InterPro" id="IPR008914">
    <property type="entry name" value="PEBP"/>
</dbReference>
<dbReference type="InterPro" id="IPR036610">
    <property type="entry name" value="PEBP-like_sf"/>
</dbReference>
<dbReference type="NCBIfam" id="TIGR00481">
    <property type="entry name" value="YbhB/YbcL family Raf kinase inhibitor-like protein"/>
    <property type="match status" value="1"/>
</dbReference>
<proteinExistence type="predicted"/>
<dbReference type="InterPro" id="IPR005247">
    <property type="entry name" value="YbhB_YbcL/LppC-like"/>
</dbReference>
<dbReference type="RefSeq" id="WP_200971012.1">
    <property type="nucleotide sequence ID" value="NZ_CP065592.1"/>
</dbReference>
<accession>A0A7T2GIJ0</accession>
<dbReference type="EMBL" id="CP065592">
    <property type="protein sequence ID" value="QPQ54486.1"/>
    <property type="molecule type" value="Genomic_DNA"/>
</dbReference>
<dbReference type="AlphaFoldDB" id="A0A7T2GIJ0"/>
<gene>
    <name evidence="1" type="ORF">IC614_09070</name>
</gene>
<dbReference type="SUPFAM" id="SSF49777">
    <property type="entry name" value="PEBP-like"/>
    <property type="match status" value="1"/>
</dbReference>
<reference evidence="1 2" key="1">
    <citation type="submission" date="2020-11" db="EMBL/GenBank/DDBJ databases">
        <title>Genome seq and assembly of Sphingosinicella sp.</title>
        <authorList>
            <person name="Chhetri G."/>
        </authorList>
    </citation>
    <scope>NUCLEOTIDE SEQUENCE [LARGE SCALE GENOMIC DNA]</scope>
    <source>
        <strain evidence="1 2">UDD2</strain>
    </source>
</reference>
<dbReference type="CDD" id="cd00865">
    <property type="entry name" value="PEBP_bact_arch"/>
    <property type="match status" value="1"/>
</dbReference>
<dbReference type="PANTHER" id="PTHR30289">
    <property type="entry name" value="UNCHARACTERIZED PROTEIN YBCL-RELATED"/>
    <property type="match status" value="1"/>
</dbReference>
<organism evidence="1 2">
    <name type="scientific">Allosphingosinicella flava</name>
    <dbReference type="NCBI Taxonomy" id="2771430"/>
    <lineage>
        <taxon>Bacteria</taxon>
        <taxon>Pseudomonadati</taxon>
        <taxon>Pseudomonadota</taxon>
        <taxon>Alphaproteobacteria</taxon>
        <taxon>Sphingomonadales</taxon>
        <taxon>Sphingomonadaceae</taxon>
        <taxon>Allosphingosinicella</taxon>
    </lineage>
</organism>
<dbReference type="Gene3D" id="3.90.280.10">
    <property type="entry name" value="PEBP-like"/>
    <property type="match status" value="1"/>
</dbReference>
<keyword evidence="2" id="KW-1185">Reference proteome</keyword>
<name>A0A7T2GIJ0_9SPHN</name>
<evidence type="ECO:0000313" key="1">
    <source>
        <dbReference type="EMBL" id="QPQ54486.1"/>
    </source>
</evidence>
<sequence length="205" mass="21393">MLEHIPAWLGASLRSVRAGADKLAITQPNLGDFSYIDLASPAFANGAALPPRFTADGAGLSPPLVWGEVPPDTKSLALIVEDFDAPSPHPFVHAIIWGMASDAHRLGEGDIVADGDGGGEGDVGRNSYLREGWLPPDPPYGHGLHHYAFQLFALSGAHDPGPSPGRNAFLDAIRGHVIAAGLLIGTYTRDEAAPDPAFRPATAPG</sequence>